<comment type="caution">
    <text evidence="3">The sequence shown here is derived from an EMBL/GenBank/DDBJ whole genome shotgun (WGS) entry which is preliminary data.</text>
</comment>
<organism evidence="3 4">
    <name type="scientific">Undibacter mobilis</name>
    <dbReference type="NCBI Taxonomy" id="2292256"/>
    <lineage>
        <taxon>Bacteria</taxon>
        <taxon>Pseudomonadati</taxon>
        <taxon>Pseudomonadota</taxon>
        <taxon>Alphaproteobacteria</taxon>
        <taxon>Hyphomicrobiales</taxon>
        <taxon>Nitrobacteraceae</taxon>
        <taxon>Undibacter</taxon>
    </lineage>
</organism>
<feature type="compositionally biased region" description="Polar residues" evidence="1">
    <location>
        <begin position="64"/>
        <end position="74"/>
    </location>
</feature>
<feature type="compositionally biased region" description="Pro residues" evidence="1">
    <location>
        <begin position="78"/>
        <end position="95"/>
    </location>
</feature>
<feature type="region of interest" description="Disordered" evidence="1">
    <location>
        <begin position="27"/>
        <end position="168"/>
    </location>
</feature>
<evidence type="ECO:0000313" key="4">
    <source>
        <dbReference type="Proteomes" id="UP000263993"/>
    </source>
</evidence>
<feature type="compositionally biased region" description="Low complexity" evidence="1">
    <location>
        <begin position="294"/>
        <end position="318"/>
    </location>
</feature>
<dbReference type="Proteomes" id="UP000263993">
    <property type="component" value="Unassembled WGS sequence"/>
</dbReference>
<protein>
    <submittedName>
        <fullName evidence="3">DUF2155 domain-containing protein</fullName>
    </submittedName>
</protein>
<proteinExistence type="predicted"/>
<feature type="region of interest" description="Disordered" evidence="1">
    <location>
        <begin position="284"/>
        <end position="326"/>
    </location>
</feature>
<sequence length="326" mass="33983">MARVRLPAIAMMVLLGAGPALAQFTDIFSDGPPRPPGNVPRGQPPQQAPNVAPADLGRGRDVQSGATATQSGNWVNPDLPPAQPLPAPMNLPPSSRPGRGGIQSDELAPLPGTNARPGDLTPMTPVAPSAPAGQQPQNAGPNPVQTLPGLPPGQRQPPGTPTDAALQPGDEVVVEPPPQRIANPTAVFNGLDKITGRIISFDVAIDETVQFGALRVTPRVCYSRPPTETPNTDAFTQVDEVTLNGEIKRIFSGWMFAASPGLNAVEHPTYDVWLTDCKGGTNPNVADAAEAKKPAPAAAPAQRAPQPRPTQPRTQQPAGNLLPPLR</sequence>
<feature type="compositionally biased region" description="Pro residues" evidence="1">
    <location>
        <begin position="149"/>
        <end position="160"/>
    </location>
</feature>
<gene>
    <name evidence="3" type="ORF">DXH78_13710</name>
</gene>
<feature type="compositionally biased region" description="Polar residues" evidence="1">
    <location>
        <begin position="132"/>
        <end position="144"/>
    </location>
</feature>
<dbReference type="Pfam" id="PF09923">
    <property type="entry name" value="DUF2155"/>
    <property type="match status" value="1"/>
</dbReference>
<keyword evidence="4" id="KW-1185">Reference proteome</keyword>
<name>A0A371BD47_9BRAD</name>
<dbReference type="EMBL" id="QRGO01000001">
    <property type="protein sequence ID" value="RDV05536.1"/>
    <property type="molecule type" value="Genomic_DNA"/>
</dbReference>
<dbReference type="RefSeq" id="WP_115517560.1">
    <property type="nucleotide sequence ID" value="NZ_QRGO01000001.1"/>
</dbReference>
<dbReference type="OrthoDB" id="9810376at2"/>
<dbReference type="AlphaFoldDB" id="A0A371BD47"/>
<dbReference type="InterPro" id="IPR019225">
    <property type="entry name" value="DUF2155"/>
</dbReference>
<evidence type="ECO:0000256" key="2">
    <source>
        <dbReference type="SAM" id="SignalP"/>
    </source>
</evidence>
<feature type="compositionally biased region" description="Pro residues" evidence="1">
    <location>
        <begin position="32"/>
        <end position="47"/>
    </location>
</feature>
<reference evidence="4" key="1">
    <citation type="submission" date="2018-08" db="EMBL/GenBank/DDBJ databases">
        <authorList>
            <person name="Kim S.-J."/>
            <person name="Jung G.-Y."/>
        </authorList>
    </citation>
    <scope>NUCLEOTIDE SEQUENCE [LARGE SCALE GENOMIC DNA]</scope>
    <source>
        <strain evidence="4">GY_H</strain>
    </source>
</reference>
<feature type="signal peptide" evidence="2">
    <location>
        <begin position="1"/>
        <end position="22"/>
    </location>
</feature>
<feature type="chain" id="PRO_5016968576" evidence="2">
    <location>
        <begin position="23"/>
        <end position="326"/>
    </location>
</feature>
<evidence type="ECO:0000313" key="3">
    <source>
        <dbReference type="EMBL" id="RDV05536.1"/>
    </source>
</evidence>
<evidence type="ECO:0000256" key="1">
    <source>
        <dbReference type="SAM" id="MobiDB-lite"/>
    </source>
</evidence>
<accession>A0A371BD47</accession>
<keyword evidence="2" id="KW-0732">Signal</keyword>